<keyword evidence="1" id="KW-0812">Transmembrane</keyword>
<evidence type="ECO:0000313" key="2">
    <source>
        <dbReference type="EMBL" id="MBA2933515.1"/>
    </source>
</evidence>
<dbReference type="AlphaFoldDB" id="A0A838L488"/>
<feature type="transmembrane region" description="Helical" evidence="1">
    <location>
        <begin position="224"/>
        <end position="248"/>
    </location>
</feature>
<name>A0A838L488_9SPHN</name>
<protein>
    <submittedName>
        <fullName evidence="2">Uncharacterized protein</fullName>
    </submittedName>
</protein>
<feature type="transmembrane region" description="Helical" evidence="1">
    <location>
        <begin position="254"/>
        <end position="277"/>
    </location>
</feature>
<evidence type="ECO:0000313" key="3">
    <source>
        <dbReference type="Proteomes" id="UP000570166"/>
    </source>
</evidence>
<reference evidence="2 3" key="1">
    <citation type="submission" date="2020-07" db="EMBL/GenBank/DDBJ databases">
        <authorList>
            <person name="Sun Q."/>
        </authorList>
    </citation>
    <scope>NUCLEOTIDE SEQUENCE [LARGE SCALE GENOMIC DNA]</scope>
    <source>
        <strain evidence="2 3">CGMCC 1.13654</strain>
    </source>
</reference>
<feature type="transmembrane region" description="Helical" evidence="1">
    <location>
        <begin position="193"/>
        <end position="212"/>
    </location>
</feature>
<proteinExistence type="predicted"/>
<comment type="caution">
    <text evidence="2">The sequence shown here is derived from an EMBL/GenBank/DDBJ whole genome shotgun (WGS) entry which is preliminary data.</text>
</comment>
<feature type="transmembrane region" description="Helical" evidence="1">
    <location>
        <begin position="113"/>
        <end position="136"/>
    </location>
</feature>
<sequence length="290" mass="30675">MTAIEMKAGICRFVSSPVFWVGTVLIAIVSLSIHVVMLQLLGIAHPDFSSVGIWGLLVVVGQTFALIVVYDLARPILDDWRLPARIAFLAAIDIVATDQLRLAVMAGVTTASFAFPLITFLAGAAGTLVVAILIALTAPYLRAPVAKAGVAVAITAISAFVVQPVSNVLVAPFATLARPEIYTEPYGPGVLSISYSFFAATVAAIVLIVAIAAPRLSVRPAANLLQVAALLLLLRGTLVAQLLFPWLIHGGVAHAAIGISQFFLEDLAMAMLAWGLWMRGWAKTDQIEKP</sequence>
<feature type="transmembrane region" description="Helical" evidence="1">
    <location>
        <begin position="148"/>
        <end position="173"/>
    </location>
</feature>
<keyword evidence="1" id="KW-0472">Membrane</keyword>
<dbReference type="Proteomes" id="UP000570166">
    <property type="component" value="Unassembled WGS sequence"/>
</dbReference>
<feature type="transmembrane region" description="Helical" evidence="1">
    <location>
        <begin position="20"/>
        <end position="41"/>
    </location>
</feature>
<gene>
    <name evidence="2" type="ORF">HZF05_05335</name>
</gene>
<dbReference type="RefSeq" id="WP_160363339.1">
    <property type="nucleotide sequence ID" value="NZ_JACEIB010000003.1"/>
</dbReference>
<feature type="transmembrane region" description="Helical" evidence="1">
    <location>
        <begin position="85"/>
        <end position="107"/>
    </location>
</feature>
<accession>A0A838L488</accession>
<evidence type="ECO:0000256" key="1">
    <source>
        <dbReference type="SAM" id="Phobius"/>
    </source>
</evidence>
<organism evidence="2 3">
    <name type="scientific">Sphingomonas chungangi</name>
    <dbReference type="NCBI Taxonomy" id="2683589"/>
    <lineage>
        <taxon>Bacteria</taxon>
        <taxon>Pseudomonadati</taxon>
        <taxon>Pseudomonadota</taxon>
        <taxon>Alphaproteobacteria</taxon>
        <taxon>Sphingomonadales</taxon>
        <taxon>Sphingomonadaceae</taxon>
        <taxon>Sphingomonas</taxon>
    </lineage>
</organism>
<feature type="transmembrane region" description="Helical" evidence="1">
    <location>
        <begin position="53"/>
        <end position="73"/>
    </location>
</feature>
<keyword evidence="3" id="KW-1185">Reference proteome</keyword>
<keyword evidence="1" id="KW-1133">Transmembrane helix</keyword>
<dbReference type="EMBL" id="JACEIB010000003">
    <property type="protein sequence ID" value="MBA2933515.1"/>
    <property type="molecule type" value="Genomic_DNA"/>
</dbReference>